<dbReference type="SUPFAM" id="SSF47413">
    <property type="entry name" value="lambda repressor-like DNA-binding domains"/>
    <property type="match status" value="1"/>
</dbReference>
<evidence type="ECO:0000259" key="2">
    <source>
        <dbReference type="PROSITE" id="PS50943"/>
    </source>
</evidence>
<dbReference type="Gene3D" id="1.10.260.40">
    <property type="entry name" value="lambda repressor-like DNA-binding domains"/>
    <property type="match status" value="1"/>
</dbReference>
<dbReference type="Pfam" id="PF01381">
    <property type="entry name" value="HTH_3"/>
    <property type="match status" value="1"/>
</dbReference>
<evidence type="ECO:0000256" key="1">
    <source>
        <dbReference type="SAM" id="MobiDB-lite"/>
    </source>
</evidence>
<evidence type="ECO:0000313" key="4">
    <source>
        <dbReference type="Proteomes" id="UP000317039"/>
    </source>
</evidence>
<dbReference type="InterPro" id="IPR010982">
    <property type="entry name" value="Lambda_DNA-bd_dom_sf"/>
</dbReference>
<evidence type="ECO:0000313" key="3">
    <source>
        <dbReference type="EMBL" id="QDP81873.1"/>
    </source>
</evidence>
<accession>A0A516NSJ2</accession>
<dbReference type="SMART" id="SM00530">
    <property type="entry name" value="HTH_XRE"/>
    <property type="match status" value="1"/>
</dbReference>
<dbReference type="KEGG" id="nod:FOH10_27190"/>
<name>A0A516NSJ2_9NOCA</name>
<feature type="region of interest" description="Disordered" evidence="1">
    <location>
        <begin position="1"/>
        <end position="27"/>
    </location>
</feature>
<gene>
    <name evidence="3" type="ORF">FOH10_27190</name>
</gene>
<feature type="domain" description="HTH cro/C1-type" evidence="2">
    <location>
        <begin position="35"/>
        <end position="89"/>
    </location>
</feature>
<dbReference type="AlphaFoldDB" id="A0A516NSJ2"/>
<dbReference type="PROSITE" id="PS50943">
    <property type="entry name" value="HTH_CROC1"/>
    <property type="match status" value="1"/>
</dbReference>
<dbReference type="EMBL" id="CP041695">
    <property type="protein sequence ID" value="QDP81873.1"/>
    <property type="molecule type" value="Genomic_DNA"/>
</dbReference>
<sequence length="286" mass="32607">MPMRGFGRRRGGTMRSISPESPSGAATRPTIGAYMQRQRILLGLTQQQVADRLYMSKSAYQKHENGERNPTVQAIRDWCDALELTYEKRRKVISIVMGELVPVAIGSPENITDDDLDFINSLPYPAWLHRVPQYDILAGNRVGIEMCPFLDPALATGDRPLNVMVQFASDPRAQQIVTNTDTVLHRLIYFHKEMAAGIVPEDELAAIRAATMAHPKAEHFWNTPMEPELFDDDQVVMVDPQGRETHWRMRSLQSIHPWCDYEIFLLTPRTIVGGTRRPLMSWPNRQ</sequence>
<feature type="compositionally biased region" description="Basic residues" evidence="1">
    <location>
        <begin position="1"/>
        <end position="12"/>
    </location>
</feature>
<dbReference type="GO" id="GO:0003677">
    <property type="term" value="F:DNA binding"/>
    <property type="evidence" value="ECO:0007669"/>
    <property type="project" value="InterPro"/>
</dbReference>
<dbReference type="InterPro" id="IPR001387">
    <property type="entry name" value="Cro/C1-type_HTH"/>
</dbReference>
<proteinExistence type="predicted"/>
<organism evidence="3 4">
    <name type="scientific">Nocardia otitidiscaviarum</name>
    <dbReference type="NCBI Taxonomy" id="1823"/>
    <lineage>
        <taxon>Bacteria</taxon>
        <taxon>Bacillati</taxon>
        <taxon>Actinomycetota</taxon>
        <taxon>Actinomycetes</taxon>
        <taxon>Mycobacteriales</taxon>
        <taxon>Nocardiaceae</taxon>
        <taxon>Nocardia</taxon>
    </lineage>
</organism>
<dbReference type="Proteomes" id="UP000317039">
    <property type="component" value="Chromosome"/>
</dbReference>
<reference evidence="3 4" key="1">
    <citation type="submission" date="2019-07" db="EMBL/GenBank/DDBJ databases">
        <title>Complete Genome Sequence and Methylome Analysis of Nocardia otitidis-caviarum NEB252.</title>
        <authorList>
            <person name="Fomenkov A."/>
            <person name="Anton B.P."/>
            <person name="Vincze T."/>
            <person name="Roberts R.J."/>
        </authorList>
    </citation>
    <scope>NUCLEOTIDE SEQUENCE [LARGE SCALE GENOMIC DNA]</scope>
    <source>
        <strain evidence="3 4">NEB252</strain>
    </source>
</reference>
<protein>
    <submittedName>
        <fullName evidence="3">Helix-turn-helix transcriptional regulator</fullName>
    </submittedName>
</protein>
<dbReference type="CDD" id="cd00093">
    <property type="entry name" value="HTH_XRE"/>
    <property type="match status" value="1"/>
</dbReference>